<dbReference type="PANTHER" id="PTHR30012">
    <property type="entry name" value="GENERAL SECRETION PATHWAY PROTEIN"/>
    <property type="match status" value="1"/>
</dbReference>
<feature type="domain" description="Type II secretion system protein GspF" evidence="9">
    <location>
        <begin position="63"/>
        <end position="186"/>
    </location>
</feature>
<dbReference type="InterPro" id="IPR018076">
    <property type="entry name" value="T2SS_GspF_dom"/>
</dbReference>
<dbReference type="GO" id="GO:0005886">
    <property type="term" value="C:plasma membrane"/>
    <property type="evidence" value="ECO:0007669"/>
    <property type="project" value="UniProtKB-SubCell"/>
</dbReference>
<organism evidence="10 11">
    <name type="scientific">Methylophilus rhizosphaerae</name>
    <dbReference type="NCBI Taxonomy" id="492660"/>
    <lineage>
        <taxon>Bacteria</taxon>
        <taxon>Pseudomonadati</taxon>
        <taxon>Pseudomonadota</taxon>
        <taxon>Betaproteobacteria</taxon>
        <taxon>Nitrosomonadales</taxon>
        <taxon>Methylophilaceae</taxon>
        <taxon>Methylophilus</taxon>
    </lineage>
</organism>
<dbReference type="AlphaFoldDB" id="A0A1G9E219"/>
<keyword evidence="3" id="KW-1003">Cell membrane</keyword>
<evidence type="ECO:0000256" key="1">
    <source>
        <dbReference type="ARBA" id="ARBA00004429"/>
    </source>
</evidence>
<evidence type="ECO:0000256" key="4">
    <source>
        <dbReference type="ARBA" id="ARBA00022519"/>
    </source>
</evidence>
<evidence type="ECO:0000256" key="7">
    <source>
        <dbReference type="ARBA" id="ARBA00023136"/>
    </source>
</evidence>
<dbReference type="Gene3D" id="1.20.81.30">
    <property type="entry name" value="Type II secretion system (T2SS), domain F"/>
    <property type="match status" value="2"/>
</dbReference>
<feature type="transmembrane region" description="Helical" evidence="8">
    <location>
        <begin position="163"/>
        <end position="185"/>
    </location>
</feature>
<comment type="similarity">
    <text evidence="2">Belongs to the GSP F family.</text>
</comment>
<keyword evidence="5 8" id="KW-0812">Transmembrane</keyword>
<dbReference type="Proteomes" id="UP000198629">
    <property type="component" value="Unassembled WGS sequence"/>
</dbReference>
<name>A0A1G9E219_9PROT</name>
<evidence type="ECO:0000256" key="2">
    <source>
        <dbReference type="ARBA" id="ARBA00005745"/>
    </source>
</evidence>
<dbReference type="RefSeq" id="WP_091472120.1">
    <property type="nucleotide sequence ID" value="NZ_FNFX01000004.1"/>
</dbReference>
<evidence type="ECO:0000256" key="8">
    <source>
        <dbReference type="SAM" id="Phobius"/>
    </source>
</evidence>
<dbReference type="PANTHER" id="PTHR30012:SF0">
    <property type="entry name" value="TYPE II SECRETION SYSTEM PROTEIN F-RELATED"/>
    <property type="match status" value="1"/>
</dbReference>
<proteinExistence type="inferred from homology"/>
<feature type="transmembrane region" description="Helical" evidence="8">
    <location>
        <begin position="205"/>
        <end position="228"/>
    </location>
</feature>
<dbReference type="EMBL" id="FNFX01000004">
    <property type="protein sequence ID" value="SDK70127.1"/>
    <property type="molecule type" value="Genomic_DNA"/>
</dbReference>
<dbReference type="STRING" id="492660.SAMN05192566_2118"/>
<accession>A0A1G9E219</accession>
<keyword evidence="7 8" id="KW-0472">Membrane</keyword>
<evidence type="ECO:0000313" key="10">
    <source>
        <dbReference type="EMBL" id="SDK70127.1"/>
    </source>
</evidence>
<sequence>MTSYRYTAIDPYGRQQRGILHAANEQALIARLHQSGLELLTAKTGAAPFALQARVTAQTLILFCVQMEQLLQAGVPLLQTLEELAAQGGQPRMADALGALQQALQGGQLLSQALQAQPRVFPPLICHLVAAGEQTGQLPEVFGHLARTLQWQADLVAQTRRGLAYPALLCLMVCVAAGVMLTFLVPQMVGFLNSLGQALPWSTSLLLWLSDWAMAYGGLLVIFLMLLVAGVRLAIKYSTACAFTWDRVLLQMPVIGHLLRQLVLARLCRFLGLMYQTGIPLLQALVWCQPLLHNRLMAKVLAQVHERVQAGESLSASFTATGRFPPLMVRMVRIGEATGALDKVLSQLASFYDREVQAQTQWLLRLLEPVLTMVLGLMLLFLMAAVILPVYDSFSTLRY</sequence>
<dbReference type="PRINTS" id="PR00812">
    <property type="entry name" value="BCTERIALGSPF"/>
</dbReference>
<keyword evidence="4" id="KW-0997">Cell inner membrane</keyword>
<protein>
    <submittedName>
        <fullName evidence="10">Type IV pilus assembly protein PilC</fullName>
    </submittedName>
</protein>
<feature type="domain" description="Type II secretion system protein GspF" evidence="9">
    <location>
        <begin position="268"/>
        <end position="389"/>
    </location>
</feature>
<evidence type="ECO:0000256" key="6">
    <source>
        <dbReference type="ARBA" id="ARBA00022989"/>
    </source>
</evidence>
<gene>
    <name evidence="10" type="ORF">SAMN05192566_2118</name>
</gene>
<reference evidence="11" key="1">
    <citation type="submission" date="2016-10" db="EMBL/GenBank/DDBJ databases">
        <authorList>
            <person name="Varghese N."/>
            <person name="Submissions S."/>
        </authorList>
    </citation>
    <scope>NUCLEOTIDE SEQUENCE [LARGE SCALE GENOMIC DNA]</scope>
    <source>
        <strain evidence="11">CBMB127</strain>
    </source>
</reference>
<feature type="transmembrane region" description="Helical" evidence="8">
    <location>
        <begin position="370"/>
        <end position="391"/>
    </location>
</feature>
<evidence type="ECO:0000259" key="9">
    <source>
        <dbReference type="Pfam" id="PF00482"/>
    </source>
</evidence>
<dbReference type="InterPro" id="IPR042094">
    <property type="entry name" value="T2SS_GspF_sf"/>
</dbReference>
<dbReference type="FunFam" id="1.20.81.30:FF:000001">
    <property type="entry name" value="Type II secretion system protein F"/>
    <property type="match status" value="2"/>
</dbReference>
<keyword evidence="11" id="KW-1185">Reference proteome</keyword>
<comment type="subcellular location">
    <subcellularLocation>
        <location evidence="1">Cell inner membrane</location>
        <topology evidence="1">Multi-pass membrane protein</topology>
    </subcellularLocation>
</comment>
<evidence type="ECO:0000256" key="5">
    <source>
        <dbReference type="ARBA" id="ARBA00022692"/>
    </source>
</evidence>
<evidence type="ECO:0000256" key="3">
    <source>
        <dbReference type="ARBA" id="ARBA00022475"/>
    </source>
</evidence>
<evidence type="ECO:0000313" key="11">
    <source>
        <dbReference type="Proteomes" id="UP000198629"/>
    </source>
</evidence>
<dbReference type="Pfam" id="PF00482">
    <property type="entry name" value="T2SSF"/>
    <property type="match status" value="2"/>
</dbReference>
<keyword evidence="6 8" id="KW-1133">Transmembrane helix</keyword>
<dbReference type="InterPro" id="IPR003004">
    <property type="entry name" value="GspF/PilC"/>
</dbReference>
<dbReference type="OrthoDB" id="9805682at2"/>